<dbReference type="InterPro" id="IPR006405">
    <property type="entry name" value="Nic_PRibTrfase_pncB"/>
</dbReference>
<keyword evidence="7 9" id="KW-0808">Transferase</keyword>
<feature type="domain" description="Nicotinate phosphoribosyltransferase N-terminal" evidence="11">
    <location>
        <begin position="14"/>
        <end position="143"/>
    </location>
</feature>
<dbReference type="GO" id="GO:0005829">
    <property type="term" value="C:cytosol"/>
    <property type="evidence" value="ECO:0007669"/>
    <property type="project" value="TreeGrafter"/>
</dbReference>
<keyword evidence="6 9" id="KW-0662">Pyridine nucleotide biosynthesis</keyword>
<comment type="caution">
    <text evidence="13">The sequence shown here is derived from an EMBL/GenBank/DDBJ whole genome shotgun (WGS) entry which is preliminary data.</text>
</comment>
<organism evidence="13 14">
    <name type="scientific">Enorma massiliensis</name>
    <dbReference type="NCBI Taxonomy" id="1472761"/>
    <lineage>
        <taxon>Bacteria</taxon>
        <taxon>Bacillati</taxon>
        <taxon>Actinomycetota</taxon>
        <taxon>Coriobacteriia</taxon>
        <taxon>Coriobacteriales</taxon>
        <taxon>Coriobacteriaceae</taxon>
        <taxon>Enorma</taxon>
    </lineage>
</organism>
<evidence type="ECO:0000256" key="4">
    <source>
        <dbReference type="ARBA" id="ARBA00022553"/>
    </source>
</evidence>
<evidence type="ECO:0000256" key="1">
    <source>
        <dbReference type="ARBA" id="ARBA00004952"/>
    </source>
</evidence>
<evidence type="ECO:0000259" key="10">
    <source>
        <dbReference type="Pfam" id="PF04095"/>
    </source>
</evidence>
<accession>A0A1Y3U9E9</accession>
<dbReference type="GO" id="GO:0047280">
    <property type="term" value="F:nicotinamide phosphoribosyltransferase activity"/>
    <property type="evidence" value="ECO:0007669"/>
    <property type="project" value="UniProtKB-ARBA"/>
</dbReference>
<comment type="similarity">
    <text evidence="2 9">Belongs to the NAPRTase family.</text>
</comment>
<proteinExistence type="inferred from homology"/>
<evidence type="ECO:0000256" key="2">
    <source>
        <dbReference type="ARBA" id="ARBA00010897"/>
    </source>
</evidence>
<feature type="domain" description="Nicotinate phosphoribosyltransferase C-terminal" evidence="12">
    <location>
        <begin position="373"/>
        <end position="481"/>
    </location>
</feature>
<dbReference type="GO" id="GO:0034355">
    <property type="term" value="P:NAD+ biosynthetic process via the salvage pathway"/>
    <property type="evidence" value="ECO:0007669"/>
    <property type="project" value="TreeGrafter"/>
</dbReference>
<evidence type="ECO:0000256" key="7">
    <source>
        <dbReference type="ARBA" id="ARBA00022679"/>
    </source>
</evidence>
<evidence type="ECO:0000256" key="9">
    <source>
        <dbReference type="RuleBase" id="RU365100"/>
    </source>
</evidence>
<dbReference type="UniPathway" id="UPA00253">
    <property type="reaction ID" value="UER00457"/>
</dbReference>
<dbReference type="PANTHER" id="PTHR11098:SF1">
    <property type="entry name" value="NICOTINATE PHOSPHORIBOSYLTRANSFERASE"/>
    <property type="match status" value="1"/>
</dbReference>
<evidence type="ECO:0000256" key="3">
    <source>
        <dbReference type="ARBA" id="ARBA00013236"/>
    </source>
</evidence>
<dbReference type="RefSeq" id="WP_022349351.1">
    <property type="nucleotide sequence ID" value="NZ_JACJME010000003.1"/>
</dbReference>
<dbReference type="CDD" id="cd01570">
    <property type="entry name" value="NAPRTase_A"/>
    <property type="match status" value="1"/>
</dbReference>
<dbReference type="NCBIfam" id="NF006695">
    <property type="entry name" value="PRK09243.1-2"/>
    <property type="match status" value="1"/>
</dbReference>
<comment type="pathway">
    <text evidence="1 9">Cofactor biosynthesis; NAD(+) biosynthesis; nicotinate D-ribonucleotide from nicotinate: step 1/1.</text>
</comment>
<dbReference type="Gene3D" id="3.20.20.70">
    <property type="entry name" value="Aldolase class I"/>
    <property type="match status" value="1"/>
</dbReference>
<dbReference type="Proteomes" id="UP000196560">
    <property type="component" value="Unassembled WGS sequence"/>
</dbReference>
<comment type="catalytic activity">
    <reaction evidence="8 9">
        <text>5-phospho-alpha-D-ribose 1-diphosphate + nicotinate + ATP + H2O = nicotinate beta-D-ribonucleotide + ADP + phosphate + diphosphate</text>
        <dbReference type="Rhea" id="RHEA:36163"/>
        <dbReference type="ChEBI" id="CHEBI:15377"/>
        <dbReference type="ChEBI" id="CHEBI:30616"/>
        <dbReference type="ChEBI" id="CHEBI:32544"/>
        <dbReference type="ChEBI" id="CHEBI:33019"/>
        <dbReference type="ChEBI" id="CHEBI:43474"/>
        <dbReference type="ChEBI" id="CHEBI:57502"/>
        <dbReference type="ChEBI" id="CHEBI:58017"/>
        <dbReference type="ChEBI" id="CHEBI:456216"/>
        <dbReference type="EC" id="6.3.4.21"/>
    </reaction>
</comment>
<evidence type="ECO:0000256" key="6">
    <source>
        <dbReference type="ARBA" id="ARBA00022642"/>
    </source>
</evidence>
<evidence type="ECO:0000256" key="8">
    <source>
        <dbReference type="ARBA" id="ARBA00048668"/>
    </source>
</evidence>
<dbReference type="InterPro" id="IPR013785">
    <property type="entry name" value="Aldolase_TIM"/>
</dbReference>
<dbReference type="eggNOG" id="COG1488">
    <property type="taxonomic scope" value="Bacteria"/>
</dbReference>
<dbReference type="PANTHER" id="PTHR11098">
    <property type="entry name" value="NICOTINATE PHOSPHORIBOSYLTRANSFERASE"/>
    <property type="match status" value="1"/>
</dbReference>
<dbReference type="InterPro" id="IPR007229">
    <property type="entry name" value="Nic_PRibTrfase-Fam"/>
</dbReference>
<dbReference type="InterPro" id="IPR036068">
    <property type="entry name" value="Nicotinate_pribotase-like_C"/>
</dbReference>
<evidence type="ECO:0000313" key="13">
    <source>
        <dbReference type="EMBL" id="OUN43737.1"/>
    </source>
</evidence>
<dbReference type="GO" id="GO:0004516">
    <property type="term" value="F:nicotinate phosphoribosyltransferase activity"/>
    <property type="evidence" value="ECO:0007669"/>
    <property type="project" value="UniProtKB-UniRule"/>
</dbReference>
<dbReference type="Pfam" id="PF04095">
    <property type="entry name" value="NAPRTase"/>
    <property type="match status" value="1"/>
</dbReference>
<dbReference type="FunFam" id="3.20.20.70:FF:000076">
    <property type="entry name" value="Nicotinate phosphoribosyltransferase"/>
    <property type="match status" value="1"/>
</dbReference>
<dbReference type="AlphaFoldDB" id="A0A1Y3U9E9"/>
<name>A0A1Y3U9E9_9ACTN</name>
<evidence type="ECO:0000256" key="5">
    <source>
        <dbReference type="ARBA" id="ARBA00022598"/>
    </source>
</evidence>
<dbReference type="InterPro" id="IPR041525">
    <property type="entry name" value="N/Namide_PRibTrfase"/>
</dbReference>
<dbReference type="STRING" id="1118060.GCA_000311845_01269"/>
<comment type="PTM">
    <text evidence="9">Transiently phosphorylated on a His residue during the reaction cycle. Phosphorylation strongly increases the affinity for substrates and increases the rate of nicotinate D-ribonucleotide production. Dephosphorylation regenerates the low-affinity form of the enzyme, leading to product release.</text>
</comment>
<comment type="function">
    <text evidence="9">Catalyzes the first step in the biosynthesis of NAD from nicotinic acid, the ATP-dependent synthesis of beta-nicotinate D-ribonucleotide from nicotinate and 5-phospho-D-ribose 1-phosphate.</text>
</comment>
<dbReference type="Pfam" id="PF17956">
    <property type="entry name" value="NAPRTase_C"/>
    <property type="match status" value="1"/>
</dbReference>
<dbReference type="PIRSF" id="PIRSF000484">
    <property type="entry name" value="NAPRT"/>
    <property type="match status" value="1"/>
</dbReference>
<evidence type="ECO:0000259" key="11">
    <source>
        <dbReference type="Pfam" id="PF17767"/>
    </source>
</evidence>
<keyword evidence="4" id="KW-0597">Phosphoprotein</keyword>
<reference evidence="14" key="1">
    <citation type="submission" date="2017-04" db="EMBL/GenBank/DDBJ databases">
        <title>Function of individual gut microbiota members based on whole genome sequencing of pure cultures obtained from chicken caecum.</title>
        <authorList>
            <person name="Medvecky M."/>
            <person name="Cejkova D."/>
            <person name="Polansky O."/>
            <person name="Karasova D."/>
            <person name="Kubasova T."/>
            <person name="Cizek A."/>
            <person name="Rychlik I."/>
        </authorList>
    </citation>
    <scope>NUCLEOTIDE SEQUENCE [LARGE SCALE GENOMIC DNA]</scope>
    <source>
        <strain evidence="14">An70</strain>
    </source>
</reference>
<dbReference type="NCBIfam" id="TIGR01513">
    <property type="entry name" value="NAPRTase_put"/>
    <property type="match status" value="1"/>
</dbReference>
<dbReference type="InterPro" id="IPR040727">
    <property type="entry name" value="NAPRTase_N"/>
</dbReference>
<keyword evidence="13" id="KW-0328">Glycosyltransferase</keyword>
<dbReference type="SUPFAM" id="SSF51690">
    <property type="entry name" value="Nicotinate/Quinolinate PRTase C-terminal domain-like"/>
    <property type="match status" value="1"/>
</dbReference>
<feature type="domain" description="Nicotinate/nicotinamide phosphoribosyltransferase" evidence="10">
    <location>
        <begin position="166"/>
        <end position="334"/>
    </location>
</feature>
<dbReference type="NCBIfam" id="NF009131">
    <property type="entry name" value="PRK12484.1"/>
    <property type="match status" value="1"/>
</dbReference>
<evidence type="ECO:0000259" key="12">
    <source>
        <dbReference type="Pfam" id="PF17956"/>
    </source>
</evidence>
<keyword evidence="5 9" id="KW-0436">Ligase</keyword>
<dbReference type="EC" id="6.3.4.21" evidence="3 9"/>
<dbReference type="SUPFAM" id="SSF54675">
    <property type="entry name" value="Nicotinate/Quinolinate PRTase N-terminal domain-like"/>
    <property type="match status" value="1"/>
</dbReference>
<sequence length="507" mass="55446">MALTDESRPTDVALLTDLYELTMAQGLWESGKVDEEDCFTAFYRDHPFGSAYAVMCGTSDLPDLVENLRFTDEDIAYLGSLEAPAGGALFKPGFLDYLRDFRMHVDIDAVPEGELVFPREPMVRVCGPALECQMLETALLNTVGFQTLVATKTARVVQAAKGRPVAEFGLRRAQGPDGGMAVARASYVAGCSSTSNVLAGRKYGIPVFGTHAHSWVMSFDSELEAFRAFARTSPNNCTLLIDTYDVREGVENAITVAHEMEERGERLAAIRIDSGDLAKLSTYVRGRFDEEGLPYVKISVSNDLDEYTIQSLLDQGAPIDSFGVGTKLATCYDQPALGGVYKLAARRDPGDEGWTPVVKLSEQPYKRTIPGVQQVRRYMDESGSPVCDLIYDEAFMEGEGEARGTTLVAVNDAALVTSVAGMPYRELLAPVVRGGSAVAPREPIADARARCAAALDGLDEEYKRFLYPQSYIVGMESGLARVRDELVRERMEQAGSAMPWKAPKTRR</sequence>
<dbReference type="Gene3D" id="3.20.140.10">
    <property type="entry name" value="nicotinate phosphoribosyltransferase"/>
    <property type="match status" value="1"/>
</dbReference>
<dbReference type="Pfam" id="PF17767">
    <property type="entry name" value="NAPRTase_N"/>
    <property type="match status" value="1"/>
</dbReference>
<evidence type="ECO:0000313" key="14">
    <source>
        <dbReference type="Proteomes" id="UP000196560"/>
    </source>
</evidence>
<protein>
    <recommendedName>
        <fullName evidence="3 9">Nicotinate phosphoribosyltransferase</fullName>
        <ecNumber evidence="3 9">6.3.4.21</ecNumber>
    </recommendedName>
</protein>
<dbReference type="InterPro" id="IPR041619">
    <property type="entry name" value="NAPRTase_C"/>
</dbReference>
<keyword evidence="14" id="KW-1185">Reference proteome</keyword>
<dbReference type="EMBL" id="NFHO01000003">
    <property type="protein sequence ID" value="OUN43737.1"/>
    <property type="molecule type" value="Genomic_DNA"/>
</dbReference>
<gene>
    <name evidence="13" type="ORF">B5G21_03355</name>
</gene>